<protein>
    <recommendedName>
        <fullName evidence="4">Lipoprotein</fullName>
    </recommendedName>
</protein>
<name>A0ABS6WF39_9BIFI</name>
<reference evidence="2 3" key="1">
    <citation type="submission" date="2021-05" db="EMBL/GenBank/DDBJ databases">
        <title>Phylogenetic classification of ten novel species belonging to the genus Bifidobacterium comprising B. colchicus sp. nov., B. abeli sp. nov., B. bicoloris sp. nov., B. guerezis sp. nov., B. rosaliae sp. nov., B. santillanensis sp. nov., B. argentati sp. nov., B. amazzoni sp. nov., B. pluviali sp. nov., and B. pinnaculum sp. nov.</title>
        <authorList>
            <person name="Lugli G.A."/>
            <person name="Ruiz Garcia L."/>
            <person name="Margolles A."/>
            <person name="Ventura M."/>
        </authorList>
    </citation>
    <scope>NUCLEOTIDE SEQUENCE [LARGE SCALE GENOMIC DNA]</scope>
    <source>
        <strain evidence="2 3">82T10</strain>
    </source>
</reference>
<dbReference type="EMBL" id="JAHBBH010000015">
    <property type="protein sequence ID" value="MBW3092664.1"/>
    <property type="molecule type" value="Genomic_DNA"/>
</dbReference>
<gene>
    <name evidence="2" type="ORF">KIH79_06825</name>
</gene>
<organism evidence="2 3">
    <name type="scientific">Bifidobacterium miconis</name>
    <dbReference type="NCBI Taxonomy" id="2834435"/>
    <lineage>
        <taxon>Bacteria</taxon>
        <taxon>Bacillati</taxon>
        <taxon>Actinomycetota</taxon>
        <taxon>Actinomycetes</taxon>
        <taxon>Bifidobacteriales</taxon>
        <taxon>Bifidobacteriaceae</taxon>
        <taxon>Bifidobacterium</taxon>
    </lineage>
</organism>
<keyword evidence="1" id="KW-0732">Signal</keyword>
<dbReference type="Proteomes" id="UP000700815">
    <property type="component" value="Unassembled WGS sequence"/>
</dbReference>
<sequence length="93" mass="10122">MNQTTLAKRIITLVCTALCITALAGCGTTDNTETPNTTTTTVTKSECTNYSNDFRTCTITMPDTRRVTCIYFHEGYAGGLSCDWNHADGADQQ</sequence>
<evidence type="ECO:0000313" key="2">
    <source>
        <dbReference type="EMBL" id="MBW3092664.1"/>
    </source>
</evidence>
<feature type="chain" id="PRO_5046347650" description="Lipoprotein" evidence="1">
    <location>
        <begin position="25"/>
        <end position="93"/>
    </location>
</feature>
<evidence type="ECO:0000313" key="3">
    <source>
        <dbReference type="Proteomes" id="UP000700815"/>
    </source>
</evidence>
<comment type="caution">
    <text evidence="2">The sequence shown here is derived from an EMBL/GenBank/DDBJ whole genome shotgun (WGS) entry which is preliminary data.</text>
</comment>
<evidence type="ECO:0008006" key="4">
    <source>
        <dbReference type="Google" id="ProtNLM"/>
    </source>
</evidence>
<feature type="signal peptide" evidence="1">
    <location>
        <begin position="1"/>
        <end position="24"/>
    </location>
</feature>
<dbReference type="RefSeq" id="WP_219058730.1">
    <property type="nucleotide sequence ID" value="NZ_JAHBBH010000015.1"/>
</dbReference>
<evidence type="ECO:0000256" key="1">
    <source>
        <dbReference type="SAM" id="SignalP"/>
    </source>
</evidence>
<keyword evidence="3" id="KW-1185">Reference proteome</keyword>
<proteinExistence type="predicted"/>
<accession>A0ABS6WF39</accession>